<dbReference type="Proteomes" id="UP000298860">
    <property type="component" value="Unassembled WGS sequence"/>
</dbReference>
<sequence length="388" mass="42064">MNEPDVAVDEALPAPRPMPHGLDPDGLTVGVEEEFLLVNARTRRVASQAPSVLAAAADRLPGLRPELTRFQLEVATATCRTAEELHRQLRTARGTLTAVAREHGLRLAATGSPVLGRVTPPPLTDHPRYEALIGQYGALADALSLCGYHVHVGMPGREYAVQVSNHLRPWLPVLLAISANSPFWDERDTGHASWRYLLWSRWPSAGPPPRFASPAHYDSAVRTLLHTGAALDAGMTYWDIRLSAVHPTIEVRVCDAPATVDEALLLALLTRALVATALAATEPAPAIPQHALRAALWRSARDGLEGMGVDAVEREVLPMRELTQRLVEHARPALEATGDLAVCTELLDAVLRRNSGAARQRRAFCRRQRLTDVVDLLTAQTAGATALT</sequence>
<evidence type="ECO:0000256" key="2">
    <source>
        <dbReference type="ARBA" id="ARBA00022741"/>
    </source>
</evidence>
<evidence type="ECO:0000256" key="5">
    <source>
        <dbReference type="HAMAP-Rule" id="MF_01609"/>
    </source>
</evidence>
<organism evidence="7 8">
    <name type="scientific">Gandjariella thermophila</name>
    <dbReference type="NCBI Taxonomy" id="1931992"/>
    <lineage>
        <taxon>Bacteria</taxon>
        <taxon>Bacillati</taxon>
        <taxon>Actinomycetota</taxon>
        <taxon>Actinomycetes</taxon>
        <taxon>Pseudonocardiales</taxon>
        <taxon>Pseudonocardiaceae</taxon>
        <taxon>Gandjariella</taxon>
    </lineage>
</organism>
<dbReference type="InterPro" id="IPR011793">
    <property type="entry name" value="YbdK"/>
</dbReference>
<dbReference type="NCBIfam" id="NF010041">
    <property type="entry name" value="PRK13517.1-1"/>
    <property type="match status" value="1"/>
</dbReference>
<dbReference type="InterPro" id="IPR050141">
    <property type="entry name" value="GCL_type2/YbdK_subfam"/>
</dbReference>
<proteinExistence type="inferred from homology"/>
<evidence type="ECO:0000313" key="7">
    <source>
        <dbReference type="EMBL" id="GDY28944.1"/>
    </source>
</evidence>
<dbReference type="PANTHER" id="PTHR36510:SF1">
    <property type="entry name" value="GLUTAMATE--CYSTEINE LIGASE 2-RELATED"/>
    <property type="match status" value="1"/>
</dbReference>
<keyword evidence="8" id="KW-1185">Reference proteome</keyword>
<reference evidence="8" key="1">
    <citation type="submission" date="2019-04" db="EMBL/GenBank/DDBJ databases">
        <title>Draft genome sequence of Pseudonocardiaceae bacterium SL3-2-4.</title>
        <authorList>
            <person name="Ningsih F."/>
            <person name="Yokota A."/>
            <person name="Sakai Y."/>
            <person name="Nanatani K."/>
            <person name="Yabe S."/>
            <person name="Oetari A."/>
            <person name="Sjamsuridzal W."/>
        </authorList>
    </citation>
    <scope>NUCLEOTIDE SEQUENCE [LARGE SCALE GENOMIC DNA]</scope>
    <source>
        <strain evidence="8">SL3-2-4</strain>
    </source>
</reference>
<keyword evidence="2 5" id="KW-0547">Nucleotide-binding</keyword>
<keyword evidence="1 5" id="KW-0436">Ligase</keyword>
<dbReference type="GO" id="GO:0042398">
    <property type="term" value="P:modified amino acid biosynthetic process"/>
    <property type="evidence" value="ECO:0007669"/>
    <property type="project" value="InterPro"/>
</dbReference>
<accession>A0A4D4J0Q6</accession>
<dbReference type="InterPro" id="IPR006336">
    <property type="entry name" value="GCS2"/>
</dbReference>
<dbReference type="EC" id="6.3.2.2" evidence="5"/>
<evidence type="ECO:0000256" key="1">
    <source>
        <dbReference type="ARBA" id="ARBA00022598"/>
    </source>
</evidence>
<feature type="region of interest" description="Disordered" evidence="6">
    <location>
        <begin position="1"/>
        <end position="23"/>
    </location>
</feature>
<dbReference type="GO" id="GO:0004357">
    <property type="term" value="F:glutamate-cysteine ligase activity"/>
    <property type="evidence" value="ECO:0007669"/>
    <property type="project" value="UniProtKB-EC"/>
</dbReference>
<dbReference type="OrthoDB" id="9803842at2"/>
<dbReference type="GO" id="GO:0005524">
    <property type="term" value="F:ATP binding"/>
    <property type="evidence" value="ECO:0007669"/>
    <property type="project" value="UniProtKB-KW"/>
</dbReference>
<dbReference type="Gene3D" id="3.30.590.20">
    <property type="match status" value="1"/>
</dbReference>
<evidence type="ECO:0000256" key="6">
    <source>
        <dbReference type="SAM" id="MobiDB-lite"/>
    </source>
</evidence>
<evidence type="ECO:0000313" key="8">
    <source>
        <dbReference type="Proteomes" id="UP000298860"/>
    </source>
</evidence>
<comment type="caution">
    <text evidence="7">The sequence shown here is derived from an EMBL/GenBank/DDBJ whole genome shotgun (WGS) entry which is preliminary data.</text>
</comment>
<protein>
    <recommendedName>
        <fullName evidence="5">Putative glutamate--cysteine ligase 2</fullName>
        <ecNumber evidence="5">6.3.2.2</ecNumber>
    </recommendedName>
    <alternativeName>
        <fullName evidence="5">Gamma-glutamylcysteine synthetase 2</fullName>
        <shortName evidence="5">GCS 2</shortName>
        <shortName evidence="5">Gamma-GCS 2</shortName>
    </alternativeName>
</protein>
<comment type="function">
    <text evidence="5">ATP-dependent carboxylate-amine ligase which exhibits weak glutamate--cysteine ligase activity.</text>
</comment>
<dbReference type="HAMAP" id="MF_01609">
    <property type="entry name" value="Glu_cys_ligase_2"/>
    <property type="match status" value="1"/>
</dbReference>
<dbReference type="SUPFAM" id="SSF55931">
    <property type="entry name" value="Glutamine synthetase/guanido kinase"/>
    <property type="match status" value="1"/>
</dbReference>
<name>A0A4D4J0Q6_9PSEU</name>
<dbReference type="PANTHER" id="PTHR36510">
    <property type="entry name" value="GLUTAMATE--CYSTEINE LIGASE 2-RELATED"/>
    <property type="match status" value="1"/>
</dbReference>
<dbReference type="EMBL" id="BJFL01000002">
    <property type="protein sequence ID" value="GDY28944.1"/>
    <property type="molecule type" value="Genomic_DNA"/>
</dbReference>
<gene>
    <name evidence="7" type="primary">ybdK</name>
    <name evidence="7" type="ORF">GTS_05770</name>
</gene>
<comment type="catalytic activity">
    <reaction evidence="4 5">
        <text>L-cysteine + L-glutamate + ATP = gamma-L-glutamyl-L-cysteine + ADP + phosphate + H(+)</text>
        <dbReference type="Rhea" id="RHEA:13285"/>
        <dbReference type="ChEBI" id="CHEBI:15378"/>
        <dbReference type="ChEBI" id="CHEBI:29985"/>
        <dbReference type="ChEBI" id="CHEBI:30616"/>
        <dbReference type="ChEBI" id="CHEBI:35235"/>
        <dbReference type="ChEBI" id="CHEBI:43474"/>
        <dbReference type="ChEBI" id="CHEBI:58173"/>
        <dbReference type="ChEBI" id="CHEBI:456216"/>
        <dbReference type="EC" id="6.3.2.2"/>
    </reaction>
</comment>
<dbReference type="InterPro" id="IPR014746">
    <property type="entry name" value="Gln_synth/guanido_kin_cat_dom"/>
</dbReference>
<dbReference type="RefSeq" id="WP_137812139.1">
    <property type="nucleotide sequence ID" value="NZ_BJFL01000002.1"/>
</dbReference>
<dbReference type="Pfam" id="PF04107">
    <property type="entry name" value="GCS2"/>
    <property type="match status" value="1"/>
</dbReference>
<keyword evidence="3 5" id="KW-0067">ATP-binding</keyword>
<dbReference type="AlphaFoldDB" id="A0A4D4J0Q6"/>
<dbReference type="NCBIfam" id="TIGR02050">
    <property type="entry name" value="gshA_cyan_rel"/>
    <property type="match status" value="1"/>
</dbReference>
<evidence type="ECO:0000256" key="3">
    <source>
        <dbReference type="ARBA" id="ARBA00022840"/>
    </source>
</evidence>
<comment type="similarity">
    <text evidence="5">Belongs to the glutamate--cysteine ligase type 2 family. YbdK subfamily.</text>
</comment>
<evidence type="ECO:0000256" key="4">
    <source>
        <dbReference type="ARBA" id="ARBA00048819"/>
    </source>
</evidence>